<organism evidence="5 6">
    <name type="scientific">Roseobacter litoralis (strain ATCC 49566 / DSM 6996 / JCM 21268 / NBRC 15278 / OCh 149)</name>
    <dbReference type="NCBI Taxonomy" id="391595"/>
    <lineage>
        <taxon>Bacteria</taxon>
        <taxon>Pseudomonadati</taxon>
        <taxon>Pseudomonadota</taxon>
        <taxon>Alphaproteobacteria</taxon>
        <taxon>Rhodobacterales</taxon>
        <taxon>Roseobacteraceae</taxon>
        <taxon>Roseobacter</taxon>
    </lineage>
</organism>
<evidence type="ECO:0000313" key="6">
    <source>
        <dbReference type="Proteomes" id="UP000001353"/>
    </source>
</evidence>
<dbReference type="Proteomes" id="UP000001353">
    <property type="component" value="Chromosome"/>
</dbReference>
<gene>
    <name evidence="5" type="ordered locus">RLO149_c037020</name>
</gene>
<keyword evidence="3" id="KW-0804">Transcription</keyword>
<evidence type="ECO:0000259" key="4">
    <source>
        <dbReference type="PROSITE" id="PS01124"/>
    </source>
</evidence>
<dbReference type="SMART" id="SM00342">
    <property type="entry name" value="HTH_ARAC"/>
    <property type="match status" value="1"/>
</dbReference>
<dbReference type="Pfam" id="PF12833">
    <property type="entry name" value="HTH_18"/>
    <property type="match status" value="1"/>
</dbReference>
<dbReference type="GO" id="GO:0000976">
    <property type="term" value="F:transcription cis-regulatory region binding"/>
    <property type="evidence" value="ECO:0007669"/>
    <property type="project" value="TreeGrafter"/>
</dbReference>
<evidence type="ECO:0000313" key="5">
    <source>
        <dbReference type="EMBL" id="AEI95618.1"/>
    </source>
</evidence>
<dbReference type="PANTHER" id="PTHR47894:SF4">
    <property type="entry name" value="HTH-TYPE TRANSCRIPTIONAL REGULATOR GADX"/>
    <property type="match status" value="1"/>
</dbReference>
<dbReference type="Pfam" id="PF12625">
    <property type="entry name" value="Arabinose_bd"/>
    <property type="match status" value="1"/>
</dbReference>
<dbReference type="HOGENOM" id="CLU_047522_0_0_5"/>
<dbReference type="InterPro" id="IPR032687">
    <property type="entry name" value="AraC-type_N"/>
</dbReference>
<dbReference type="STRING" id="391595.RLO149_c037020"/>
<dbReference type="InterPro" id="IPR009057">
    <property type="entry name" value="Homeodomain-like_sf"/>
</dbReference>
<evidence type="ECO:0000256" key="3">
    <source>
        <dbReference type="ARBA" id="ARBA00023163"/>
    </source>
</evidence>
<dbReference type="AlphaFoldDB" id="F7ZBN6"/>
<evidence type="ECO:0000256" key="1">
    <source>
        <dbReference type="ARBA" id="ARBA00023015"/>
    </source>
</evidence>
<dbReference type="GO" id="GO:0003700">
    <property type="term" value="F:DNA-binding transcription factor activity"/>
    <property type="evidence" value="ECO:0007669"/>
    <property type="project" value="InterPro"/>
</dbReference>
<keyword evidence="2" id="KW-0238">DNA-binding</keyword>
<dbReference type="SUPFAM" id="SSF46689">
    <property type="entry name" value="Homeodomain-like"/>
    <property type="match status" value="1"/>
</dbReference>
<protein>
    <submittedName>
        <fullName evidence="5">HTH-type transcriptional regulator, AraC family</fullName>
    </submittedName>
</protein>
<feature type="domain" description="HTH araC/xylS-type" evidence="4">
    <location>
        <begin position="236"/>
        <end position="334"/>
    </location>
</feature>
<dbReference type="Gene3D" id="1.10.10.60">
    <property type="entry name" value="Homeodomain-like"/>
    <property type="match status" value="1"/>
</dbReference>
<proteinExistence type="predicted"/>
<sequence>MNNRSDPKFTRAMLVLLPLTTVFAQRGGDVEALLLRHKIPNAALTTPTMLVDASACYAAMEDMAETLGDVHFGAKVATEAANKGAPAIWKAAKNAVTLGDFLARIVVEIATQVDNVRYLFSASADAASFEVKRTLRVSGPTTQLDAIGVVFYVSLIKRGLGNTFDPKSIIVTAPTNAGFPPGFLPKSSFIKSNINGLRISFPPQWLWEPFSPGWDVVETPRGKFARDGSDDGATVAYFRSLLVANIGVEGLSLNRFAEFCGTHPRQMQRILSAQGVTYSQMKDEARRHLAVELVANTNTPIAQIGLRVGLSSPSALTRAFRQWTGKTPSHFRAETTRAQKPSEL</sequence>
<accession>F7ZBN6</accession>
<dbReference type="RefSeq" id="WP_013963501.1">
    <property type="nucleotide sequence ID" value="NC_015730.1"/>
</dbReference>
<dbReference type="KEGG" id="rli:RLO149_c037020"/>
<dbReference type="PANTHER" id="PTHR47894">
    <property type="entry name" value="HTH-TYPE TRANSCRIPTIONAL REGULATOR GADX"/>
    <property type="match status" value="1"/>
</dbReference>
<dbReference type="InterPro" id="IPR018060">
    <property type="entry name" value="HTH_AraC"/>
</dbReference>
<dbReference type="eggNOG" id="COG2207">
    <property type="taxonomic scope" value="Bacteria"/>
</dbReference>
<dbReference type="PROSITE" id="PS01124">
    <property type="entry name" value="HTH_ARAC_FAMILY_2"/>
    <property type="match status" value="1"/>
</dbReference>
<keyword evidence="6" id="KW-1185">Reference proteome</keyword>
<dbReference type="GO" id="GO:0005829">
    <property type="term" value="C:cytosol"/>
    <property type="evidence" value="ECO:0007669"/>
    <property type="project" value="TreeGrafter"/>
</dbReference>
<reference evidence="5 6" key="1">
    <citation type="journal article" date="2011" name="BMC Genomics">
        <title>Comparative genome analysis and genome-guided physiological analysis of Roseobacter litoralis.</title>
        <authorList>
            <person name="Kalhoefer D."/>
            <person name="Thole S."/>
            <person name="Voget S."/>
            <person name="Lehmann R."/>
            <person name="Liesegang H."/>
            <person name="Wollher A."/>
            <person name="Daniel R."/>
            <person name="Simon M."/>
            <person name="Brinkhoff T."/>
        </authorList>
    </citation>
    <scope>NUCLEOTIDE SEQUENCE [LARGE SCALE GENOMIC DNA]</scope>
    <source>
        <strain evidence="6">ATCC 49566 / DSM 6996 / JCM 21268 / NBRC 15278 / OCh 149</strain>
    </source>
</reference>
<keyword evidence="1" id="KW-0805">Transcription regulation</keyword>
<dbReference type="EMBL" id="CP002623">
    <property type="protein sequence ID" value="AEI95618.1"/>
    <property type="molecule type" value="Genomic_DNA"/>
</dbReference>
<name>F7ZBN6_ROSLO</name>
<evidence type="ECO:0000256" key="2">
    <source>
        <dbReference type="ARBA" id="ARBA00023125"/>
    </source>
</evidence>